<dbReference type="InterPro" id="IPR011009">
    <property type="entry name" value="Kinase-like_dom_sf"/>
</dbReference>
<evidence type="ECO:0000256" key="3">
    <source>
        <dbReference type="ARBA" id="ARBA00022741"/>
    </source>
</evidence>
<keyword evidence="3 11" id="KW-0547">Nucleotide-binding</keyword>
<evidence type="ECO:0000256" key="2">
    <source>
        <dbReference type="ARBA" id="ARBA00022679"/>
    </source>
</evidence>
<dbReference type="InterPro" id="IPR000719">
    <property type="entry name" value="Prot_kinase_dom"/>
</dbReference>
<dbReference type="PROSITE" id="PS50011">
    <property type="entry name" value="PROTEIN_KINASE_DOM"/>
    <property type="match status" value="1"/>
</dbReference>
<feature type="compositionally biased region" description="Basic and acidic residues" evidence="12">
    <location>
        <begin position="185"/>
        <end position="206"/>
    </location>
</feature>
<dbReference type="GO" id="GO:0004708">
    <property type="term" value="F:MAP kinase kinase activity"/>
    <property type="evidence" value="ECO:0007669"/>
    <property type="project" value="UniProtKB-EC"/>
</dbReference>
<dbReference type="SMART" id="SM00220">
    <property type="entry name" value="S_TKc"/>
    <property type="match status" value="1"/>
</dbReference>
<dbReference type="AlphaFoldDB" id="A0A813S0A0"/>
<evidence type="ECO:0000256" key="5">
    <source>
        <dbReference type="ARBA" id="ARBA00022840"/>
    </source>
</evidence>
<evidence type="ECO:0000256" key="7">
    <source>
        <dbReference type="ARBA" id="ARBA00038999"/>
    </source>
</evidence>
<keyword evidence="1" id="KW-0723">Serine/threonine-protein kinase</keyword>
<proteinExistence type="inferred from homology"/>
<comment type="caution">
    <text evidence="14">The sequence shown here is derived from an EMBL/GenBank/DDBJ whole genome shotgun (WGS) entry which is preliminary data.</text>
</comment>
<evidence type="ECO:0000256" key="8">
    <source>
        <dbReference type="ARBA" id="ARBA00049014"/>
    </source>
</evidence>
<feature type="binding site" evidence="11">
    <location>
        <position position="269"/>
    </location>
    <ligand>
        <name>ATP</name>
        <dbReference type="ChEBI" id="CHEBI:30616"/>
    </ligand>
</feature>
<dbReference type="InterPro" id="IPR008271">
    <property type="entry name" value="Ser/Thr_kinase_AS"/>
</dbReference>
<dbReference type="FunFam" id="1.10.510.10:FF:000432">
    <property type="entry name" value="mitogen-activated protein kinase kinase 3"/>
    <property type="match status" value="1"/>
</dbReference>
<dbReference type="Pfam" id="PF00069">
    <property type="entry name" value="Pkinase"/>
    <property type="match status" value="1"/>
</dbReference>
<keyword evidence="5 11" id="KW-0067">ATP-binding</keyword>
<evidence type="ECO:0000256" key="9">
    <source>
        <dbReference type="ARBA" id="ARBA00049299"/>
    </source>
</evidence>
<dbReference type="EMBL" id="CAJNOC010000696">
    <property type="protein sequence ID" value="CAF0792866.1"/>
    <property type="molecule type" value="Genomic_DNA"/>
</dbReference>
<dbReference type="InterPro" id="IPR017441">
    <property type="entry name" value="Protein_kinase_ATP_BS"/>
</dbReference>
<dbReference type="Gene3D" id="1.10.510.10">
    <property type="entry name" value="Transferase(Phosphotransferase) domain 1"/>
    <property type="match status" value="1"/>
</dbReference>
<reference evidence="14" key="1">
    <citation type="submission" date="2021-02" db="EMBL/GenBank/DDBJ databases">
        <authorList>
            <person name="Nowell W R."/>
        </authorList>
    </citation>
    <scope>NUCLEOTIDE SEQUENCE</scope>
    <source>
        <strain evidence="14">Ploen Becks lab</strain>
    </source>
</reference>
<dbReference type="EC" id="2.7.12.2" evidence="7"/>
<gene>
    <name evidence="14" type="ORF">OXX778_LOCUS6060</name>
</gene>
<evidence type="ECO:0000313" key="15">
    <source>
        <dbReference type="Proteomes" id="UP000663879"/>
    </source>
</evidence>
<keyword evidence="15" id="KW-1185">Reference proteome</keyword>
<dbReference type="GO" id="GO:0004674">
    <property type="term" value="F:protein serine/threonine kinase activity"/>
    <property type="evidence" value="ECO:0007669"/>
    <property type="project" value="UniProtKB-KW"/>
</dbReference>
<evidence type="ECO:0000256" key="12">
    <source>
        <dbReference type="SAM" id="MobiDB-lite"/>
    </source>
</evidence>
<dbReference type="GO" id="GO:0005524">
    <property type="term" value="F:ATP binding"/>
    <property type="evidence" value="ECO:0007669"/>
    <property type="project" value="UniProtKB-UniRule"/>
</dbReference>
<comment type="catalytic activity">
    <reaction evidence="8">
        <text>L-seryl-[protein] + ATP = O-phospho-L-seryl-[protein] + ADP + H(+)</text>
        <dbReference type="Rhea" id="RHEA:17989"/>
        <dbReference type="Rhea" id="RHEA-COMP:9863"/>
        <dbReference type="Rhea" id="RHEA-COMP:11604"/>
        <dbReference type="ChEBI" id="CHEBI:15378"/>
        <dbReference type="ChEBI" id="CHEBI:29999"/>
        <dbReference type="ChEBI" id="CHEBI:30616"/>
        <dbReference type="ChEBI" id="CHEBI:83421"/>
        <dbReference type="ChEBI" id="CHEBI:456216"/>
        <dbReference type="EC" id="2.7.12.2"/>
    </reaction>
</comment>
<dbReference type="Gene3D" id="3.30.200.20">
    <property type="entry name" value="Phosphorylase Kinase, domain 1"/>
    <property type="match status" value="1"/>
</dbReference>
<evidence type="ECO:0000256" key="10">
    <source>
        <dbReference type="ARBA" id="ARBA00051693"/>
    </source>
</evidence>
<comment type="catalytic activity">
    <reaction evidence="9">
        <text>L-threonyl-[protein] + ATP = O-phospho-L-threonyl-[protein] + ADP + H(+)</text>
        <dbReference type="Rhea" id="RHEA:46608"/>
        <dbReference type="Rhea" id="RHEA-COMP:11060"/>
        <dbReference type="Rhea" id="RHEA-COMP:11605"/>
        <dbReference type="ChEBI" id="CHEBI:15378"/>
        <dbReference type="ChEBI" id="CHEBI:30013"/>
        <dbReference type="ChEBI" id="CHEBI:30616"/>
        <dbReference type="ChEBI" id="CHEBI:61977"/>
        <dbReference type="ChEBI" id="CHEBI:456216"/>
        <dbReference type="EC" id="2.7.12.2"/>
    </reaction>
</comment>
<keyword evidence="4" id="KW-0418">Kinase</keyword>
<sequence>MCFSFLNACSKKNPKLLDDSRPDQLDNILEDKNFQTDRDILKVKISIESKLNTFYQNLLDNTTCENLDNHHKHQDKLSLISSSSSTLSSFNSSITNLSIKMQSESNCKNLENISLTDCNDKPKILPKPKLFNMGIGLNSPSKNPSFLTNKNQPELKIEGLNTKKQSYVFNSAELVAKPISLRSEEEDKLTDMLDESEIHRQNDHNRDKKKPRPSHRDLKSKGGKLTFSKELSYEFNEKDIQELGQIGNGEFGTVSKVLHRPSGVMMAMKRVGPTVGNQGERKKVLKELCFVLECHDYEYVVKFYGVKFNNEPADCLICMEIMDASLEKFYKFVYDKKHQELPESFLGKVCVATLNALNYLKEKHRIIHRDVKPSNILINRQGDIKMCDFGISGKLVDSIAASRDAGCQLYMAPERIDPMKASRSYDVRSDVWSLGITLYEISTGKFPYPEWKSIFHQLSLVVEREAPKLESTRLSEDYKNFVNTCLTKDEQNRPKYNALLSHPLIVAHTNSNSKFEVAQYVEPYIIEMNS</sequence>
<dbReference type="PANTHER" id="PTHR48013">
    <property type="entry name" value="DUAL SPECIFICITY MITOGEN-ACTIVATED PROTEIN KINASE KINASE 5-RELATED"/>
    <property type="match status" value="1"/>
</dbReference>
<evidence type="ECO:0000313" key="14">
    <source>
        <dbReference type="EMBL" id="CAF0792866.1"/>
    </source>
</evidence>
<comment type="catalytic activity">
    <reaction evidence="10">
        <text>L-tyrosyl-[protein] + ATP = O-phospho-L-tyrosyl-[protein] + ADP + H(+)</text>
        <dbReference type="Rhea" id="RHEA:10596"/>
        <dbReference type="Rhea" id="RHEA-COMP:10136"/>
        <dbReference type="Rhea" id="RHEA-COMP:20101"/>
        <dbReference type="ChEBI" id="CHEBI:15378"/>
        <dbReference type="ChEBI" id="CHEBI:30616"/>
        <dbReference type="ChEBI" id="CHEBI:46858"/>
        <dbReference type="ChEBI" id="CHEBI:61978"/>
        <dbReference type="ChEBI" id="CHEBI:456216"/>
        <dbReference type="EC" id="2.7.12.2"/>
    </reaction>
</comment>
<dbReference type="SUPFAM" id="SSF56112">
    <property type="entry name" value="Protein kinase-like (PK-like)"/>
    <property type="match status" value="1"/>
</dbReference>
<evidence type="ECO:0000256" key="11">
    <source>
        <dbReference type="PROSITE-ProRule" id="PRU10141"/>
    </source>
</evidence>
<dbReference type="PANTHER" id="PTHR48013:SF15">
    <property type="entry name" value="DUAL SPECIFICITY MITOGEN-ACTIVATED PROTEIN KINASE KINASE 4"/>
    <property type="match status" value="1"/>
</dbReference>
<feature type="region of interest" description="Disordered" evidence="12">
    <location>
        <begin position="185"/>
        <end position="221"/>
    </location>
</feature>
<keyword evidence="2" id="KW-0808">Transferase</keyword>
<evidence type="ECO:0000256" key="1">
    <source>
        <dbReference type="ARBA" id="ARBA00022527"/>
    </source>
</evidence>
<evidence type="ECO:0000259" key="13">
    <source>
        <dbReference type="PROSITE" id="PS50011"/>
    </source>
</evidence>
<name>A0A813S0A0_9BILA</name>
<dbReference type="PROSITE" id="PS00107">
    <property type="entry name" value="PROTEIN_KINASE_ATP"/>
    <property type="match status" value="1"/>
</dbReference>
<accession>A0A813S0A0</accession>
<dbReference type="OrthoDB" id="10252354at2759"/>
<organism evidence="14 15">
    <name type="scientific">Brachionus calyciflorus</name>
    <dbReference type="NCBI Taxonomy" id="104777"/>
    <lineage>
        <taxon>Eukaryota</taxon>
        <taxon>Metazoa</taxon>
        <taxon>Spiralia</taxon>
        <taxon>Gnathifera</taxon>
        <taxon>Rotifera</taxon>
        <taxon>Eurotatoria</taxon>
        <taxon>Monogononta</taxon>
        <taxon>Pseudotrocha</taxon>
        <taxon>Ploima</taxon>
        <taxon>Brachionidae</taxon>
        <taxon>Brachionus</taxon>
    </lineage>
</organism>
<evidence type="ECO:0000256" key="4">
    <source>
        <dbReference type="ARBA" id="ARBA00022777"/>
    </source>
</evidence>
<dbReference type="FunFam" id="3.30.200.20:FF:000040">
    <property type="entry name" value="Dual specificity mitogen-activated protein kinase kinase"/>
    <property type="match status" value="1"/>
</dbReference>
<evidence type="ECO:0000256" key="6">
    <source>
        <dbReference type="ARBA" id="ARBA00038035"/>
    </source>
</evidence>
<dbReference type="Proteomes" id="UP000663879">
    <property type="component" value="Unassembled WGS sequence"/>
</dbReference>
<dbReference type="PROSITE" id="PS00108">
    <property type="entry name" value="PROTEIN_KINASE_ST"/>
    <property type="match status" value="1"/>
</dbReference>
<feature type="domain" description="Protein kinase" evidence="13">
    <location>
        <begin position="240"/>
        <end position="505"/>
    </location>
</feature>
<comment type="similarity">
    <text evidence="6">Belongs to the protein kinase superfamily. STE Ser/Thr protein kinase family. MAP kinase kinase subfamily.</text>
</comment>
<protein>
    <recommendedName>
        <fullName evidence="7">mitogen-activated protein kinase kinase</fullName>
        <ecNumber evidence="7">2.7.12.2</ecNumber>
    </recommendedName>
</protein>